<feature type="domain" description="Bacteriophage T5 Orf172 DNA-binding" evidence="2">
    <location>
        <begin position="392"/>
        <end position="475"/>
    </location>
</feature>
<evidence type="ECO:0000313" key="3">
    <source>
        <dbReference type="EMBL" id="SEA15380.1"/>
    </source>
</evidence>
<dbReference type="Pfam" id="PF10544">
    <property type="entry name" value="T5orf172"/>
    <property type="match status" value="1"/>
</dbReference>
<protein>
    <submittedName>
        <fullName evidence="3">T5orf172 domain-containing protein</fullName>
    </submittedName>
</protein>
<sequence length="507" mass="58945">MGIFDKIKELLSVKKTLELKQFELTNLNAEIDITNNKVAILKGKIDIEQKNLEEKNNLIAEKEKTLQLYKEEARTEILDELEKIEHDIEIAKIEKKSLEDDKEKLTKEINRYSAQARKYKSELVGLKKFKKIYPENTDLFTQADNGYYVRPSALEDADEFLKEDSLLDNVVRLHLHTDNSKELKKLAVATQKEIDTLLDNFKTNYTTKANETIYELMVISLQAEIQNLLFTLSFNNLDTSKKSLTIIFDKYLAIASNGNRSILPTITRFLTQLQPLYSELLTIEYKHYIYKQQEKEEQRQLREQAKQDKEEQKVLEDERKKLEFEESKFQSEIERNLELLNTETNPEMVDQLAARIKELEQQMLNIEEKKEVIASLSHGKAGYVYVISNKGAFGERMFKVGMTRRSTPLDRINELSGASVPFKFDVHALVFSDDAVTLEASLHNKLSNQRVNKVNFRKEFFEANIDDLEIFIGEIDPTAEFDSRMVAEEYNQSLFLAENTDGIEKMI</sequence>
<proteinExistence type="predicted"/>
<gene>
    <name evidence="3" type="ORF">SAMN04488525_102102</name>
</gene>
<evidence type="ECO:0000313" key="4">
    <source>
        <dbReference type="Proteomes" id="UP000199042"/>
    </source>
</evidence>
<dbReference type="EMBL" id="FNQH01000002">
    <property type="protein sequence ID" value="SEA15380.1"/>
    <property type="molecule type" value="Genomic_DNA"/>
</dbReference>
<dbReference type="InterPro" id="IPR018306">
    <property type="entry name" value="Phage_T5_Orf172_DNA-bd"/>
</dbReference>
<dbReference type="RefSeq" id="WP_086987559.1">
    <property type="nucleotide sequence ID" value="NZ_FJNA01000003.1"/>
</dbReference>
<dbReference type="SMART" id="SM00974">
    <property type="entry name" value="T5orf172"/>
    <property type="match status" value="1"/>
</dbReference>
<accession>A0AB37ZYS6</accession>
<feature type="coiled-coil region" evidence="1">
    <location>
        <begin position="24"/>
        <end position="122"/>
    </location>
</feature>
<evidence type="ECO:0000256" key="1">
    <source>
        <dbReference type="SAM" id="Coils"/>
    </source>
</evidence>
<evidence type="ECO:0000259" key="2">
    <source>
        <dbReference type="SMART" id="SM00974"/>
    </source>
</evidence>
<name>A0AB37ZYS6_9LACT</name>
<dbReference type="Proteomes" id="UP000199042">
    <property type="component" value="Unassembled WGS sequence"/>
</dbReference>
<dbReference type="AlphaFoldDB" id="A0AB37ZYS6"/>
<keyword evidence="4" id="KW-1185">Reference proteome</keyword>
<organism evidence="3 4">
    <name type="scientific">Trichococcus collinsii</name>
    <dbReference type="NCBI Taxonomy" id="157076"/>
    <lineage>
        <taxon>Bacteria</taxon>
        <taxon>Bacillati</taxon>
        <taxon>Bacillota</taxon>
        <taxon>Bacilli</taxon>
        <taxon>Lactobacillales</taxon>
        <taxon>Carnobacteriaceae</taxon>
        <taxon>Trichococcus</taxon>
    </lineage>
</organism>
<keyword evidence="1" id="KW-0175">Coiled coil</keyword>
<reference evidence="3 4" key="1">
    <citation type="submission" date="2016-10" db="EMBL/GenBank/DDBJ databases">
        <authorList>
            <person name="Varghese N."/>
            <person name="Submissions S."/>
        </authorList>
    </citation>
    <scope>NUCLEOTIDE SEQUENCE [LARGE SCALE GENOMIC DNA]</scope>
    <source>
        <strain evidence="3 4">DSM 14526</strain>
    </source>
</reference>
<feature type="coiled-coil region" evidence="1">
    <location>
        <begin position="291"/>
        <end position="376"/>
    </location>
</feature>
<comment type="caution">
    <text evidence="3">The sequence shown here is derived from an EMBL/GenBank/DDBJ whole genome shotgun (WGS) entry which is preliminary data.</text>
</comment>